<accession>A0ABD1EVG2</accession>
<organism evidence="4 5">
    <name type="scientific">Hypothenemus hampei</name>
    <name type="common">Coffee berry borer</name>
    <dbReference type="NCBI Taxonomy" id="57062"/>
    <lineage>
        <taxon>Eukaryota</taxon>
        <taxon>Metazoa</taxon>
        <taxon>Ecdysozoa</taxon>
        <taxon>Arthropoda</taxon>
        <taxon>Hexapoda</taxon>
        <taxon>Insecta</taxon>
        <taxon>Pterygota</taxon>
        <taxon>Neoptera</taxon>
        <taxon>Endopterygota</taxon>
        <taxon>Coleoptera</taxon>
        <taxon>Polyphaga</taxon>
        <taxon>Cucujiformia</taxon>
        <taxon>Curculionidae</taxon>
        <taxon>Scolytinae</taxon>
        <taxon>Hypothenemus</taxon>
    </lineage>
</organism>
<reference evidence="4 5" key="1">
    <citation type="submission" date="2024-05" db="EMBL/GenBank/DDBJ databases">
        <title>Genetic variation in Jamaican populations of the coffee berry borer (Hypothenemus hampei).</title>
        <authorList>
            <person name="Errbii M."/>
            <person name="Myrie A."/>
        </authorList>
    </citation>
    <scope>NUCLEOTIDE SEQUENCE [LARGE SCALE GENOMIC DNA]</scope>
    <source>
        <strain evidence="4">JA-Hopewell-2020-01-JO</strain>
        <tissue evidence="4">Whole body</tissue>
    </source>
</reference>
<evidence type="ECO:0000256" key="2">
    <source>
        <dbReference type="ARBA" id="ARBA00022737"/>
    </source>
</evidence>
<evidence type="ECO:0000256" key="1">
    <source>
        <dbReference type="ARBA" id="ARBA00022574"/>
    </source>
</evidence>
<comment type="caution">
    <text evidence="4">The sequence shown here is derived from an EMBL/GenBank/DDBJ whole genome shotgun (WGS) entry which is preliminary data.</text>
</comment>
<keyword evidence="5" id="KW-1185">Reference proteome</keyword>
<dbReference type="Proteomes" id="UP001566132">
    <property type="component" value="Unassembled WGS sequence"/>
</dbReference>
<proteinExistence type="predicted"/>
<feature type="domain" description="F-box" evidence="3">
    <location>
        <begin position="253"/>
        <end position="306"/>
    </location>
</feature>
<dbReference type="Gene3D" id="1.20.1280.50">
    <property type="match status" value="1"/>
</dbReference>
<dbReference type="PANTHER" id="PTHR19872:SF7">
    <property type="entry name" value="F-BOX AND WD REPEAT DOMAIN CONTAINING PROTEIN 10B-RELATED"/>
    <property type="match status" value="1"/>
</dbReference>
<dbReference type="InterPro" id="IPR001810">
    <property type="entry name" value="F-box_dom"/>
</dbReference>
<dbReference type="InterPro" id="IPR051075">
    <property type="entry name" value="SCF_subunit_WD-repeat"/>
</dbReference>
<dbReference type="PANTHER" id="PTHR19872">
    <property type="entry name" value="UBIQUITIN LIGASE SPECIFICITY FACTOR/HREP PROTEIN"/>
    <property type="match status" value="1"/>
</dbReference>
<dbReference type="AlphaFoldDB" id="A0ABD1EVG2"/>
<dbReference type="InterPro" id="IPR036047">
    <property type="entry name" value="F-box-like_dom_sf"/>
</dbReference>
<dbReference type="EMBL" id="JBDJPC010000005">
    <property type="protein sequence ID" value="KAL1501396.1"/>
    <property type="molecule type" value="Genomic_DNA"/>
</dbReference>
<protein>
    <recommendedName>
        <fullName evidence="3">F-box domain-containing protein</fullName>
    </recommendedName>
</protein>
<keyword evidence="2" id="KW-0677">Repeat</keyword>
<gene>
    <name evidence="4" type="ORF">ABEB36_006720</name>
</gene>
<name>A0ABD1EVG2_HYPHA</name>
<sequence>MDYNLESYGNFDNELQALEVEAKKKKILKSQEEWNEHLTDLQFSCLCDCFLRLSWYQKKRFLLSIIKNIKNVNILVRFIGYLGPLYGKMACYSQVSANCKRPSEQIVVDHNRSLEWDCLKSTLCVHFQWLTSLPPYRQILLILALLQLAGGSMVRKIYLPVINHCNKQLMAEETANRMGHNTEVESVERVILVNEDNVKYPKDHPCTVEVEKLKKKWDDLIKKYRQDIIGEGQSTKVNKKTKKTKSKASSEHMDYFQTLPIWIVKKILNFLDIKSLHNMKKVGKYWANACNDLIKDRRMRTTLNKLILINDIDIPEISDGSKALTSRQRRLHGLMNRGAVLNELRPKVKKSLQTRTCLLTSIDKTEEICRYIDKFLVFPRLIREDVLLYKPYPCLLKDLNVILDVENDLMNQQATLSYSLSQKLSDTFSISAANLSDW</sequence>
<dbReference type="PROSITE" id="PS50181">
    <property type="entry name" value="FBOX"/>
    <property type="match status" value="1"/>
</dbReference>
<keyword evidence="1" id="KW-0853">WD repeat</keyword>
<evidence type="ECO:0000313" key="4">
    <source>
        <dbReference type="EMBL" id="KAL1501396.1"/>
    </source>
</evidence>
<evidence type="ECO:0000313" key="5">
    <source>
        <dbReference type="Proteomes" id="UP001566132"/>
    </source>
</evidence>
<evidence type="ECO:0000259" key="3">
    <source>
        <dbReference type="PROSITE" id="PS50181"/>
    </source>
</evidence>
<dbReference type="SUPFAM" id="SSF81383">
    <property type="entry name" value="F-box domain"/>
    <property type="match status" value="1"/>
</dbReference>